<dbReference type="AlphaFoldDB" id="A0A8B8G1P6"/>
<evidence type="ECO:0000256" key="1">
    <source>
        <dbReference type="SAM" id="Phobius"/>
    </source>
</evidence>
<dbReference type="GeneID" id="112687842"/>
<reference evidence="3" key="1">
    <citation type="submission" date="2025-08" db="UniProtKB">
        <authorList>
            <consortium name="RefSeq"/>
        </authorList>
    </citation>
    <scope>IDENTIFICATION</scope>
</reference>
<evidence type="ECO:0000313" key="2">
    <source>
        <dbReference type="Proteomes" id="UP000694846"/>
    </source>
</evidence>
<proteinExistence type="predicted"/>
<dbReference type="Proteomes" id="UP000694846">
    <property type="component" value="Unplaced"/>
</dbReference>
<gene>
    <name evidence="3" type="primary">LOC112687842</name>
</gene>
<keyword evidence="1" id="KW-1133">Transmembrane helix</keyword>
<name>A0A8B8G1P6_9HEMI</name>
<accession>A0A8B8G1P6</accession>
<sequence length="215" mass="24243">MNIQIRPFFYLFLTIFHLFKICIVAAITPDDLKCMCGLVNGANIVKQLPPGCKTAVVTIADTDSLRENIGGIRAANGNIPIMLVYDYYSLDFWKNNLTTNLKSIISQIQSLHVDAIVLENTYNVSVKVPDVSFTNLLVKSLQEFKCMLPTMMFGIAMPAKANIIINSYNLTYLNNYVDFYLLKATDPTGCMYKKHQDEMDIMMLPNAIVGKYTIK</sequence>
<keyword evidence="1" id="KW-0472">Membrane</keyword>
<keyword evidence="1" id="KW-0812">Transmembrane</keyword>
<evidence type="ECO:0000313" key="3">
    <source>
        <dbReference type="RefSeq" id="XP_025416575.1"/>
    </source>
</evidence>
<organism evidence="2 3">
    <name type="scientific">Sipha flava</name>
    <name type="common">yellow sugarcane aphid</name>
    <dbReference type="NCBI Taxonomy" id="143950"/>
    <lineage>
        <taxon>Eukaryota</taxon>
        <taxon>Metazoa</taxon>
        <taxon>Ecdysozoa</taxon>
        <taxon>Arthropoda</taxon>
        <taxon>Hexapoda</taxon>
        <taxon>Insecta</taxon>
        <taxon>Pterygota</taxon>
        <taxon>Neoptera</taxon>
        <taxon>Paraneoptera</taxon>
        <taxon>Hemiptera</taxon>
        <taxon>Sternorrhyncha</taxon>
        <taxon>Aphidomorpha</taxon>
        <taxon>Aphidoidea</taxon>
        <taxon>Aphididae</taxon>
        <taxon>Sipha</taxon>
    </lineage>
</organism>
<keyword evidence="2" id="KW-1185">Reference proteome</keyword>
<dbReference type="RefSeq" id="XP_025416575.1">
    <property type="nucleotide sequence ID" value="XM_025560790.1"/>
</dbReference>
<feature type="transmembrane region" description="Helical" evidence="1">
    <location>
        <begin position="7"/>
        <end position="27"/>
    </location>
</feature>
<protein>
    <submittedName>
        <fullName evidence="3">Uncharacterized protein LOC112687842</fullName>
    </submittedName>
</protein>